<dbReference type="RefSeq" id="WP_377401151.1">
    <property type="nucleotide sequence ID" value="NZ_JBHTFQ010000003.1"/>
</dbReference>
<feature type="transmembrane region" description="Helical" evidence="1">
    <location>
        <begin position="43"/>
        <end position="65"/>
    </location>
</feature>
<keyword evidence="1" id="KW-0812">Transmembrane</keyword>
<dbReference type="EMBL" id="JBHTFQ010000003">
    <property type="protein sequence ID" value="MFC7703907.1"/>
    <property type="molecule type" value="Genomic_DNA"/>
</dbReference>
<keyword evidence="1" id="KW-1133">Transmembrane helix</keyword>
<evidence type="ECO:0000313" key="2">
    <source>
        <dbReference type="EMBL" id="MFC7703907.1"/>
    </source>
</evidence>
<comment type="caution">
    <text evidence="2">The sequence shown here is derived from an EMBL/GenBank/DDBJ whole genome shotgun (WGS) entry which is preliminary data.</text>
</comment>
<reference evidence="3" key="1">
    <citation type="journal article" date="2019" name="Int. J. Syst. Evol. Microbiol.">
        <title>The Global Catalogue of Microorganisms (GCM) 10K type strain sequencing project: providing services to taxonomists for standard genome sequencing and annotation.</title>
        <authorList>
            <consortium name="The Broad Institute Genomics Platform"/>
            <consortium name="The Broad Institute Genome Sequencing Center for Infectious Disease"/>
            <person name="Wu L."/>
            <person name="Ma J."/>
        </authorList>
    </citation>
    <scope>NUCLEOTIDE SEQUENCE [LARGE SCALE GENOMIC DNA]</scope>
    <source>
        <strain evidence="3">CGMCC 1.12750</strain>
    </source>
</reference>
<keyword evidence="1" id="KW-0472">Membrane</keyword>
<evidence type="ECO:0000256" key="1">
    <source>
        <dbReference type="SAM" id="Phobius"/>
    </source>
</evidence>
<accession>A0ABW2UGX3</accession>
<gene>
    <name evidence="2" type="ORF">ACFQXB_06845</name>
</gene>
<evidence type="ECO:0000313" key="3">
    <source>
        <dbReference type="Proteomes" id="UP001596516"/>
    </source>
</evidence>
<protein>
    <submittedName>
        <fullName evidence="2">DUF2842 domain-containing protein</fullName>
    </submittedName>
</protein>
<keyword evidence="3" id="KW-1185">Reference proteome</keyword>
<organism evidence="2 3">
    <name type="scientific">Plastorhodobacter daqingensis</name>
    <dbReference type="NCBI Taxonomy" id="1387281"/>
    <lineage>
        <taxon>Bacteria</taxon>
        <taxon>Pseudomonadati</taxon>
        <taxon>Pseudomonadota</taxon>
        <taxon>Alphaproteobacteria</taxon>
        <taxon>Rhodobacterales</taxon>
        <taxon>Paracoccaceae</taxon>
        <taxon>Plastorhodobacter</taxon>
    </lineage>
</organism>
<dbReference type="Pfam" id="PF11003">
    <property type="entry name" value="DUF2842"/>
    <property type="match status" value="1"/>
</dbReference>
<dbReference type="InterPro" id="IPR021265">
    <property type="entry name" value="DUF2842"/>
</dbReference>
<feature type="transmembrane region" description="Helical" evidence="1">
    <location>
        <begin position="15"/>
        <end position="37"/>
    </location>
</feature>
<sequence>MTQRKGLSYKARRRWSLVLLLIGMPLYIVIAVNVVGLFDRPPIWLELAIYVILGFLWMAPFRFVFRGVGQADPDAPRDTDNG</sequence>
<name>A0ABW2UGX3_9RHOB</name>
<proteinExistence type="predicted"/>
<dbReference type="Proteomes" id="UP001596516">
    <property type="component" value="Unassembled WGS sequence"/>
</dbReference>